<dbReference type="Proteomes" id="UP000800094">
    <property type="component" value="Unassembled WGS sequence"/>
</dbReference>
<organism evidence="1 2">
    <name type="scientific">Trematosphaeria pertusa</name>
    <dbReference type="NCBI Taxonomy" id="390896"/>
    <lineage>
        <taxon>Eukaryota</taxon>
        <taxon>Fungi</taxon>
        <taxon>Dikarya</taxon>
        <taxon>Ascomycota</taxon>
        <taxon>Pezizomycotina</taxon>
        <taxon>Dothideomycetes</taxon>
        <taxon>Pleosporomycetidae</taxon>
        <taxon>Pleosporales</taxon>
        <taxon>Massarineae</taxon>
        <taxon>Trematosphaeriaceae</taxon>
        <taxon>Trematosphaeria</taxon>
    </lineage>
</organism>
<keyword evidence="2" id="KW-1185">Reference proteome</keyword>
<dbReference type="RefSeq" id="XP_033676032.1">
    <property type="nucleotide sequence ID" value="XM_033830531.1"/>
</dbReference>
<reference evidence="1" key="1">
    <citation type="journal article" date="2020" name="Stud. Mycol.">
        <title>101 Dothideomycetes genomes: a test case for predicting lifestyles and emergence of pathogens.</title>
        <authorList>
            <person name="Haridas S."/>
            <person name="Albert R."/>
            <person name="Binder M."/>
            <person name="Bloem J."/>
            <person name="Labutti K."/>
            <person name="Salamov A."/>
            <person name="Andreopoulos B."/>
            <person name="Baker S."/>
            <person name="Barry K."/>
            <person name="Bills G."/>
            <person name="Bluhm B."/>
            <person name="Cannon C."/>
            <person name="Castanera R."/>
            <person name="Culley D."/>
            <person name="Daum C."/>
            <person name="Ezra D."/>
            <person name="Gonzalez J."/>
            <person name="Henrissat B."/>
            <person name="Kuo A."/>
            <person name="Liang C."/>
            <person name="Lipzen A."/>
            <person name="Lutzoni F."/>
            <person name="Magnuson J."/>
            <person name="Mondo S."/>
            <person name="Nolan M."/>
            <person name="Ohm R."/>
            <person name="Pangilinan J."/>
            <person name="Park H.-J."/>
            <person name="Ramirez L."/>
            <person name="Alfaro M."/>
            <person name="Sun H."/>
            <person name="Tritt A."/>
            <person name="Yoshinaga Y."/>
            <person name="Zwiers L.-H."/>
            <person name="Turgeon B."/>
            <person name="Goodwin S."/>
            <person name="Spatafora J."/>
            <person name="Crous P."/>
            <person name="Grigoriev I."/>
        </authorList>
    </citation>
    <scope>NUCLEOTIDE SEQUENCE</scope>
    <source>
        <strain evidence="1">CBS 122368</strain>
    </source>
</reference>
<evidence type="ECO:0000313" key="1">
    <source>
        <dbReference type="EMBL" id="KAF2241028.1"/>
    </source>
</evidence>
<proteinExistence type="predicted"/>
<dbReference type="GeneID" id="54583861"/>
<dbReference type="AlphaFoldDB" id="A0A6A6HTE5"/>
<protein>
    <submittedName>
        <fullName evidence="1">Uncharacterized protein</fullName>
    </submittedName>
</protein>
<dbReference type="OrthoDB" id="3795582at2759"/>
<dbReference type="EMBL" id="ML987214">
    <property type="protein sequence ID" value="KAF2241028.1"/>
    <property type="molecule type" value="Genomic_DNA"/>
</dbReference>
<accession>A0A6A6HTE5</accession>
<name>A0A6A6HTE5_9PLEO</name>
<evidence type="ECO:0000313" key="2">
    <source>
        <dbReference type="Proteomes" id="UP000800094"/>
    </source>
</evidence>
<gene>
    <name evidence="1" type="ORF">BU26DRAFT_525560</name>
</gene>
<sequence length="74" mass="8119">MYSLLAFIAFGKRAGQRFFLVLLTTTFQHERCGSLSLICRANRTVELAALASKACRSGAWIRGSNLLLLMQGPA</sequence>